<dbReference type="InterPro" id="IPR011990">
    <property type="entry name" value="TPR-like_helical_dom_sf"/>
</dbReference>
<dbReference type="Gene3D" id="1.25.40.10">
    <property type="entry name" value="Tetratricopeptide repeat domain"/>
    <property type="match status" value="1"/>
</dbReference>
<dbReference type="RefSeq" id="WP_159804163.1">
    <property type="nucleotide sequence ID" value="NZ_BLJE01000001.1"/>
</dbReference>
<protein>
    <recommendedName>
        <fullName evidence="4">Sel1 repeat family protein</fullName>
    </recommendedName>
</protein>
<evidence type="ECO:0000313" key="3">
    <source>
        <dbReference type="Proteomes" id="UP000436822"/>
    </source>
</evidence>
<keyword evidence="3" id="KW-1185">Reference proteome</keyword>
<evidence type="ECO:0000313" key="2">
    <source>
        <dbReference type="EMBL" id="GFE63203.1"/>
    </source>
</evidence>
<sequence length="251" mass="26659">MYNLSYPIKIACLLMIAASVSACAPPTKKTIVYVKAPSTANTVEKPQRTQAELYEREVKRRLSAGQSVSPEDIRPLADSGDGFAALRLAQSLEQSGASASDVAHYYAIAAAAGKGGATYGLVRQLRRPGIENAGKDRLTWIEQTTNGLARKGDPVAAAFMAEAYRSGKPFGENRDKSLSLQTQLAEGGNANAALDAITTLLSEPDPSREELEQALSLIDVALENGNLSTKTTAQNLRPRVVAALSEEPVEG</sequence>
<evidence type="ECO:0000256" key="1">
    <source>
        <dbReference type="SAM" id="SignalP"/>
    </source>
</evidence>
<reference evidence="2 3" key="1">
    <citation type="submission" date="2019-12" db="EMBL/GenBank/DDBJ databases">
        <title>Litoreibacter badius sp. nov., a novel bacteriochlorophyll a-containing bacterium in the genus Litoreibacter.</title>
        <authorList>
            <person name="Kanamuro M."/>
            <person name="Takabe Y."/>
            <person name="Mori K."/>
            <person name="Takaichi S."/>
            <person name="Hanada S."/>
        </authorList>
    </citation>
    <scope>NUCLEOTIDE SEQUENCE [LARGE SCALE GENOMIC DNA]</scope>
    <source>
        <strain evidence="2 3">K6</strain>
    </source>
</reference>
<proteinExistence type="predicted"/>
<dbReference type="OrthoDB" id="7819296at2"/>
<name>A0A6N6JAD5_9RHOB</name>
<organism evidence="2 3">
    <name type="scientific">Litoreibacter roseus</name>
    <dbReference type="NCBI Taxonomy" id="2601869"/>
    <lineage>
        <taxon>Bacteria</taxon>
        <taxon>Pseudomonadati</taxon>
        <taxon>Pseudomonadota</taxon>
        <taxon>Alphaproteobacteria</taxon>
        <taxon>Rhodobacterales</taxon>
        <taxon>Roseobacteraceae</taxon>
        <taxon>Litoreibacter</taxon>
    </lineage>
</organism>
<feature type="signal peptide" evidence="1">
    <location>
        <begin position="1"/>
        <end position="24"/>
    </location>
</feature>
<dbReference type="Proteomes" id="UP000436822">
    <property type="component" value="Unassembled WGS sequence"/>
</dbReference>
<evidence type="ECO:0008006" key="4">
    <source>
        <dbReference type="Google" id="ProtNLM"/>
    </source>
</evidence>
<keyword evidence="1" id="KW-0732">Signal</keyword>
<accession>A0A6N6JAD5</accession>
<dbReference type="EMBL" id="BLJE01000001">
    <property type="protein sequence ID" value="GFE63203.1"/>
    <property type="molecule type" value="Genomic_DNA"/>
</dbReference>
<dbReference type="AlphaFoldDB" id="A0A6N6JAD5"/>
<comment type="caution">
    <text evidence="2">The sequence shown here is derived from an EMBL/GenBank/DDBJ whole genome shotgun (WGS) entry which is preliminary data.</text>
</comment>
<gene>
    <name evidence="2" type="ORF">KIN_02770</name>
</gene>
<feature type="chain" id="PRO_5026683384" description="Sel1 repeat family protein" evidence="1">
    <location>
        <begin position="25"/>
        <end position="251"/>
    </location>
</feature>